<evidence type="ECO:0000256" key="6">
    <source>
        <dbReference type="ARBA" id="ARBA00044538"/>
    </source>
</evidence>
<keyword evidence="1" id="KW-0690">Ribosome biogenesis</keyword>
<dbReference type="Proteomes" id="UP000469440">
    <property type="component" value="Unassembled WGS sequence"/>
</dbReference>
<accession>A0A6N8I5X9</accession>
<organism evidence="7 8">
    <name type="scientific">Caproicibacter fermentans</name>
    <dbReference type="NCBI Taxonomy" id="2576756"/>
    <lineage>
        <taxon>Bacteria</taxon>
        <taxon>Bacillati</taxon>
        <taxon>Bacillota</taxon>
        <taxon>Clostridia</taxon>
        <taxon>Eubacteriales</taxon>
        <taxon>Acutalibacteraceae</taxon>
        <taxon>Caproicibacter</taxon>
    </lineage>
</organism>
<evidence type="ECO:0000256" key="5">
    <source>
        <dbReference type="ARBA" id="ARBA00044503"/>
    </source>
</evidence>
<dbReference type="RefSeq" id="WP_066644196.1">
    <property type="nucleotide sequence ID" value="NZ_VWXL01000108.1"/>
</dbReference>
<keyword evidence="2 7" id="KW-0645">Protease</keyword>
<evidence type="ECO:0000256" key="4">
    <source>
        <dbReference type="ARBA" id="ARBA00022807"/>
    </source>
</evidence>
<sequence length="106" mass="11363">MICVEFFTFRDGKNAGFCISGHSGADEAGYDIVCAAVSSAAYLTANTITDVVGVNASLCVKDGYLDCKIASEDAEACKVPLRGLRLHLTALRQQYPQNIQIIDTEV</sequence>
<dbReference type="GO" id="GO:0008234">
    <property type="term" value="F:cysteine-type peptidase activity"/>
    <property type="evidence" value="ECO:0007669"/>
    <property type="project" value="UniProtKB-KW"/>
</dbReference>
<dbReference type="PANTHER" id="PTHR39178">
    <property type="entry name" value="HYPOTHETICAL RIBOSOME-ASSOCIATED PROTEIN"/>
    <property type="match status" value="1"/>
</dbReference>
<proteinExistence type="inferred from homology"/>
<dbReference type="Gene3D" id="3.30.70.1490">
    <property type="entry name" value="Cysteine protease Prp"/>
    <property type="match status" value="1"/>
</dbReference>
<evidence type="ECO:0000256" key="3">
    <source>
        <dbReference type="ARBA" id="ARBA00022801"/>
    </source>
</evidence>
<protein>
    <recommendedName>
        <fullName evidence="6">Ribosomal processing cysteine protease Prp</fullName>
    </recommendedName>
</protein>
<dbReference type="InterPro" id="IPR007422">
    <property type="entry name" value="Peptidase_Prp"/>
</dbReference>
<reference evidence="7 8" key="1">
    <citation type="submission" date="2019-09" db="EMBL/GenBank/DDBJ databases">
        <title>Genome sequence of Clostridium sp. EA1.</title>
        <authorList>
            <person name="Poehlein A."/>
            <person name="Bengelsdorf F.R."/>
            <person name="Daniel R."/>
        </authorList>
    </citation>
    <scope>NUCLEOTIDE SEQUENCE [LARGE SCALE GENOMIC DNA]</scope>
    <source>
        <strain evidence="7 8">EA1</strain>
    </source>
</reference>
<evidence type="ECO:0000256" key="1">
    <source>
        <dbReference type="ARBA" id="ARBA00022517"/>
    </source>
</evidence>
<dbReference type="PANTHER" id="PTHR39178:SF1">
    <property type="entry name" value="RIBOSOMAL-PROCESSING CYSTEINE PROTEASE PRP"/>
    <property type="match status" value="1"/>
</dbReference>
<gene>
    <name evidence="7" type="ORF">CAFE_37330</name>
</gene>
<comment type="caution">
    <text evidence="7">The sequence shown here is derived from an EMBL/GenBank/DDBJ whole genome shotgun (WGS) entry which is preliminary data.</text>
</comment>
<keyword evidence="4" id="KW-0788">Thiol protease</keyword>
<dbReference type="EMBL" id="VWXL01000108">
    <property type="protein sequence ID" value="MVB12980.1"/>
    <property type="molecule type" value="Genomic_DNA"/>
</dbReference>
<dbReference type="GO" id="GO:0042254">
    <property type="term" value="P:ribosome biogenesis"/>
    <property type="evidence" value="ECO:0007669"/>
    <property type="project" value="UniProtKB-KW"/>
</dbReference>
<keyword evidence="3" id="KW-0378">Hydrolase</keyword>
<dbReference type="SUPFAM" id="SSF118010">
    <property type="entry name" value="TM1457-like"/>
    <property type="match status" value="1"/>
</dbReference>
<dbReference type="OrthoDB" id="48998at2"/>
<dbReference type="GO" id="GO:0006508">
    <property type="term" value="P:proteolysis"/>
    <property type="evidence" value="ECO:0007669"/>
    <property type="project" value="UniProtKB-KW"/>
</dbReference>
<evidence type="ECO:0000313" key="7">
    <source>
        <dbReference type="EMBL" id="MVB12980.1"/>
    </source>
</evidence>
<comment type="similarity">
    <text evidence="5">Belongs to the Prp family.</text>
</comment>
<dbReference type="InterPro" id="IPR036764">
    <property type="entry name" value="Peptidase_Prp_sf"/>
</dbReference>
<keyword evidence="8" id="KW-1185">Reference proteome</keyword>
<dbReference type="CDD" id="cd16332">
    <property type="entry name" value="Prp-like"/>
    <property type="match status" value="1"/>
</dbReference>
<evidence type="ECO:0000256" key="2">
    <source>
        <dbReference type="ARBA" id="ARBA00022670"/>
    </source>
</evidence>
<name>A0A6N8I5X9_9FIRM</name>
<dbReference type="Pfam" id="PF04327">
    <property type="entry name" value="Peptidase_Prp"/>
    <property type="match status" value="1"/>
</dbReference>
<dbReference type="AlphaFoldDB" id="A0A6N8I5X9"/>
<evidence type="ECO:0000313" key="8">
    <source>
        <dbReference type="Proteomes" id="UP000469440"/>
    </source>
</evidence>